<accession>A0A0F9SB96</accession>
<protein>
    <submittedName>
        <fullName evidence="1">Uncharacterized protein</fullName>
    </submittedName>
</protein>
<name>A0A0F9SB96_9ZZZZ</name>
<comment type="caution">
    <text evidence="1">The sequence shown here is derived from an EMBL/GenBank/DDBJ whole genome shotgun (WGS) entry which is preliminary data.</text>
</comment>
<organism evidence="1">
    <name type="scientific">marine sediment metagenome</name>
    <dbReference type="NCBI Taxonomy" id="412755"/>
    <lineage>
        <taxon>unclassified sequences</taxon>
        <taxon>metagenomes</taxon>
        <taxon>ecological metagenomes</taxon>
    </lineage>
</organism>
<dbReference type="AlphaFoldDB" id="A0A0F9SB96"/>
<gene>
    <name evidence="1" type="ORF">LCGC14_0474600</name>
</gene>
<proteinExistence type="predicted"/>
<evidence type="ECO:0000313" key="1">
    <source>
        <dbReference type="EMBL" id="KKN66170.1"/>
    </source>
</evidence>
<dbReference type="EMBL" id="LAZR01000509">
    <property type="protein sequence ID" value="KKN66170.1"/>
    <property type="molecule type" value="Genomic_DNA"/>
</dbReference>
<sequence>MISVKIVSPKPYTKAGSFILAEVGNRIVDNAEEHGEDLSPLHQIIARAWVLDPGVLILAALSDKGLVKGHAVAAATDSKAYILQPRVDEPTESDTIGEFIALAESWLKLYNLQVLGQEDAIPRLTLLARRADPKWAKKYGFFTKHYVMEKELV</sequence>
<reference evidence="1" key="1">
    <citation type="journal article" date="2015" name="Nature">
        <title>Complex archaea that bridge the gap between prokaryotes and eukaryotes.</title>
        <authorList>
            <person name="Spang A."/>
            <person name="Saw J.H."/>
            <person name="Jorgensen S.L."/>
            <person name="Zaremba-Niedzwiedzka K."/>
            <person name="Martijn J."/>
            <person name="Lind A.E."/>
            <person name="van Eijk R."/>
            <person name="Schleper C."/>
            <person name="Guy L."/>
            <person name="Ettema T.J."/>
        </authorList>
    </citation>
    <scope>NUCLEOTIDE SEQUENCE</scope>
</reference>